<evidence type="ECO:0000256" key="3">
    <source>
        <dbReference type="ARBA" id="ARBA00008779"/>
    </source>
</evidence>
<evidence type="ECO:0000256" key="7">
    <source>
        <dbReference type="ARBA" id="ARBA00022801"/>
    </source>
</evidence>
<dbReference type="InterPro" id="IPR057739">
    <property type="entry name" value="Glyco_hydro_29_N"/>
</dbReference>
<dbReference type="InterPro" id="IPR017853">
    <property type="entry name" value="GH"/>
</dbReference>
<dbReference type="InterPro" id="IPR050738">
    <property type="entry name" value="Sulfatase"/>
</dbReference>
<dbReference type="InterPro" id="IPR013780">
    <property type="entry name" value="Glyco_hydro_b"/>
</dbReference>
<dbReference type="InterPro" id="IPR024607">
    <property type="entry name" value="Sulfatase_CS"/>
</dbReference>
<dbReference type="Gene3D" id="2.60.40.1180">
    <property type="entry name" value="Golgi alpha-mannosidase II"/>
    <property type="match status" value="1"/>
</dbReference>
<evidence type="ECO:0000256" key="4">
    <source>
        <dbReference type="ARBA" id="ARBA00012662"/>
    </source>
</evidence>
<evidence type="ECO:0000256" key="9">
    <source>
        <dbReference type="ARBA" id="ARBA00023295"/>
    </source>
</evidence>
<keyword evidence="7" id="KW-0378">Hydrolase</keyword>
<evidence type="ECO:0000256" key="6">
    <source>
        <dbReference type="ARBA" id="ARBA00022729"/>
    </source>
</evidence>
<dbReference type="RefSeq" id="WP_319833118.1">
    <property type="nucleotide sequence ID" value="NZ_CP138858.1"/>
</dbReference>
<evidence type="ECO:0000259" key="12">
    <source>
        <dbReference type="Pfam" id="PF01120"/>
    </source>
</evidence>
<dbReference type="InterPro" id="IPR000917">
    <property type="entry name" value="Sulfatase_N"/>
</dbReference>
<dbReference type="Gene3D" id="3.40.720.10">
    <property type="entry name" value="Alkaline Phosphatase, subunit A"/>
    <property type="match status" value="1"/>
</dbReference>
<dbReference type="PROSITE" id="PS00149">
    <property type="entry name" value="SULFATASE_2"/>
    <property type="match status" value="1"/>
</dbReference>
<evidence type="ECO:0000256" key="10">
    <source>
        <dbReference type="SAM" id="SignalP"/>
    </source>
</evidence>
<keyword evidence="6 10" id="KW-0732">Signal</keyword>
<dbReference type="Pfam" id="PF00884">
    <property type="entry name" value="Sulfatase"/>
    <property type="match status" value="1"/>
</dbReference>
<organism evidence="13 14">
    <name type="scientific">Coraliomargarita algicola</name>
    <dbReference type="NCBI Taxonomy" id="3092156"/>
    <lineage>
        <taxon>Bacteria</taxon>
        <taxon>Pseudomonadati</taxon>
        <taxon>Verrucomicrobiota</taxon>
        <taxon>Opitutia</taxon>
        <taxon>Puniceicoccales</taxon>
        <taxon>Coraliomargaritaceae</taxon>
        <taxon>Coraliomargarita</taxon>
    </lineage>
</organism>
<evidence type="ECO:0000259" key="11">
    <source>
        <dbReference type="Pfam" id="PF00884"/>
    </source>
</evidence>
<dbReference type="Gene3D" id="3.20.20.80">
    <property type="entry name" value="Glycosidases"/>
    <property type="match status" value="1"/>
</dbReference>
<dbReference type="CDD" id="cd16155">
    <property type="entry name" value="sulfatase_like"/>
    <property type="match status" value="1"/>
</dbReference>
<dbReference type="PANTHER" id="PTHR42693:SF42">
    <property type="entry name" value="ARYLSULFATASE G"/>
    <property type="match status" value="1"/>
</dbReference>
<dbReference type="Proteomes" id="UP001324993">
    <property type="component" value="Chromosome"/>
</dbReference>
<proteinExistence type="inferred from homology"/>
<feature type="domain" description="Glycoside hydrolase family 29 N-terminal" evidence="12">
    <location>
        <begin position="27"/>
        <end position="402"/>
    </location>
</feature>
<name>A0ABZ0RJ75_9BACT</name>
<dbReference type="EC" id="3.2.1.51" evidence="4"/>
<feature type="chain" id="PRO_5047549945" description="alpha-L-fucosidase" evidence="10">
    <location>
        <begin position="25"/>
        <end position="1031"/>
    </location>
</feature>
<evidence type="ECO:0000313" key="14">
    <source>
        <dbReference type="Proteomes" id="UP001324993"/>
    </source>
</evidence>
<comment type="similarity">
    <text evidence="2">Belongs to the glycosyl hydrolase 29 family.</text>
</comment>
<keyword evidence="14" id="KW-1185">Reference proteome</keyword>
<comment type="similarity">
    <text evidence="3">Belongs to the sulfatase family.</text>
</comment>
<accession>A0ABZ0RJ75</accession>
<dbReference type="PANTHER" id="PTHR42693">
    <property type="entry name" value="ARYLSULFATASE FAMILY MEMBER"/>
    <property type="match status" value="1"/>
</dbReference>
<comment type="cofactor">
    <cofactor evidence="1">
        <name>Ca(2+)</name>
        <dbReference type="ChEBI" id="CHEBI:29108"/>
    </cofactor>
</comment>
<reference evidence="13 14" key="1">
    <citation type="submission" date="2023-11" db="EMBL/GenBank/DDBJ databases">
        <title>Coraliomargarita sp. nov., isolated from marine algae.</title>
        <authorList>
            <person name="Lee J.K."/>
            <person name="Baek J.H."/>
            <person name="Kim J.M."/>
            <person name="Choi D.G."/>
            <person name="Jeon C.O."/>
        </authorList>
    </citation>
    <scope>NUCLEOTIDE SEQUENCE [LARGE SCALE GENOMIC DNA]</scope>
    <source>
        <strain evidence="13 14">J2-16</strain>
    </source>
</reference>
<keyword evidence="5" id="KW-0479">Metal-binding</keyword>
<gene>
    <name evidence="13" type="ORF">SH580_00885</name>
</gene>
<sequence>MNIPIKTLVSISAAILFSSLSTSAETPTLPYDGSWESLQQMPVPDWFDDGKIGIFIHWGPYSAIGYRKGGRGYAEHVPKLIYEDPKHYYPYLKERWGATPPEFGYKDIIPEFKAENWQPEQWAALFEEVGAKYVVLTAEHHDGWANWDSDLTPWNAVDKGPKRDLVGDLGKALRARGLKYAPSYHRERHTGFFAKEKYAVHSEPRADIVAEIQRDQEAAMLYGPEFSYSKAYVDDYVARWKEIQTKYQPDMLWVDDFPIYTRDGNRVRQGKAKPEIQYFDDQVRGMITDFMNDGAVRGQPVYVNNKGANRNWPDGVGCLEKDNLKLEVIGPKWQSCTTFGTSFGYLEGDRYKTVESVIHEMIEVISRNGNFLINIGPKADGTIPAPQVERLQAMGDWLRINAAAIYGSRYWKVSDQENEHLAFTTNGMALYAIKMAKPERPFTITATAGWDKGQVQSVRLLGSPAEVKWQLTPKGLVITPPANLGQSQHAWTFEIMTDREQHVPNVIQHDADKAFQGTKEVDLDGHDSVRSPRATTPMIQAQSDGSFHLAASKKPNILFIFSDDQMWNSLGFLEDCPIQTPNLDRLRNQGALFSHAYNMGSFTPAVCVASRTMLNTGSFVWRAAAFSPKGNNHKDPNAPKNVAKYVVTKRKPEALWSQFMQQAGYETYFSGKWHVDGYQPPFDHTAHVRGGMPNQSKVRYARTFAEGEPDTWSPYDKSFGGFWKGGKHWSEVLGDDGVAFLSQAKKSDQPFFMYLAFNAPHDPRQAPKEFVDLYPLDSIEVPENFIPEYPYNEYAGAGRRLRDERLAPFPRTERSVKVNRQEYYAIISHMDAQIGRILDALEASGKAVNTYIFFTSDHGLAVGDHGFIGKQNMYDSSMRVPLLMAGPGIEAGKTVDAPVYLQDVMATSLELAGVAKPAQVDFNSMLPLATGKTDQSAYDAIYGAYFGTQRMYRTDRYKMIIYSTANRVRLYDMQADSLEQHDLAQGKSRPVELLNVLFSQFKELQAEMDDPIDVTEAFNNFMNNVPPSSGI</sequence>
<evidence type="ECO:0000256" key="5">
    <source>
        <dbReference type="ARBA" id="ARBA00022723"/>
    </source>
</evidence>
<evidence type="ECO:0000256" key="2">
    <source>
        <dbReference type="ARBA" id="ARBA00007951"/>
    </source>
</evidence>
<evidence type="ECO:0000256" key="8">
    <source>
        <dbReference type="ARBA" id="ARBA00022837"/>
    </source>
</evidence>
<dbReference type="SUPFAM" id="SSF53649">
    <property type="entry name" value="Alkaline phosphatase-like"/>
    <property type="match status" value="1"/>
</dbReference>
<keyword evidence="8" id="KW-0106">Calcium</keyword>
<keyword evidence="9" id="KW-0326">Glycosidase</keyword>
<dbReference type="InterPro" id="IPR000933">
    <property type="entry name" value="Glyco_hydro_29"/>
</dbReference>
<evidence type="ECO:0000313" key="13">
    <source>
        <dbReference type="EMBL" id="WPJ96255.1"/>
    </source>
</evidence>
<feature type="signal peptide" evidence="10">
    <location>
        <begin position="1"/>
        <end position="24"/>
    </location>
</feature>
<protein>
    <recommendedName>
        <fullName evidence="4">alpha-L-fucosidase</fullName>
        <ecNumber evidence="4">3.2.1.51</ecNumber>
    </recommendedName>
</protein>
<dbReference type="InterPro" id="IPR017850">
    <property type="entry name" value="Alkaline_phosphatase_core_sf"/>
</dbReference>
<evidence type="ECO:0000256" key="1">
    <source>
        <dbReference type="ARBA" id="ARBA00001913"/>
    </source>
</evidence>
<dbReference type="Pfam" id="PF01120">
    <property type="entry name" value="Alpha_L_fucos"/>
    <property type="match status" value="1"/>
</dbReference>
<dbReference type="SUPFAM" id="SSF51445">
    <property type="entry name" value="(Trans)glycosidases"/>
    <property type="match status" value="1"/>
</dbReference>
<feature type="domain" description="Sulfatase N-terminal" evidence="11">
    <location>
        <begin position="555"/>
        <end position="914"/>
    </location>
</feature>
<dbReference type="SMART" id="SM00812">
    <property type="entry name" value="Alpha_L_fucos"/>
    <property type="match status" value="1"/>
</dbReference>
<dbReference type="EMBL" id="CP138858">
    <property type="protein sequence ID" value="WPJ96255.1"/>
    <property type="molecule type" value="Genomic_DNA"/>
</dbReference>